<feature type="domain" description="GIY-YIG" evidence="1">
    <location>
        <begin position="1"/>
        <end position="68"/>
    </location>
</feature>
<dbReference type="Gene3D" id="3.40.1440.10">
    <property type="entry name" value="GIY-YIG endonuclease"/>
    <property type="match status" value="1"/>
</dbReference>
<evidence type="ECO:0000259" key="1">
    <source>
        <dbReference type="PROSITE" id="PS50164"/>
    </source>
</evidence>
<dbReference type="InterPro" id="IPR000305">
    <property type="entry name" value="GIY-YIG_endonuc"/>
</dbReference>
<protein>
    <submittedName>
        <fullName evidence="2">GIY-YIG nuclease family protein</fullName>
    </submittedName>
</protein>
<evidence type="ECO:0000313" key="2">
    <source>
        <dbReference type="EMBL" id="QSE99174.1"/>
    </source>
</evidence>
<dbReference type="KEGG" id="fuv:JR347_08825"/>
<dbReference type="PROSITE" id="PS50164">
    <property type="entry name" value="GIY_YIG"/>
    <property type="match status" value="1"/>
</dbReference>
<dbReference type="AlphaFoldDB" id="A0A975A272"/>
<reference evidence="2" key="1">
    <citation type="submission" date="2021-02" db="EMBL/GenBank/DDBJ databases">
        <title>Fulvivirga sp. S481 isolated from sea water.</title>
        <authorList>
            <person name="Bae S.S."/>
            <person name="Baek K."/>
        </authorList>
    </citation>
    <scope>NUCLEOTIDE SEQUENCE</scope>
    <source>
        <strain evidence="2">S481</strain>
    </source>
</reference>
<organism evidence="2 3">
    <name type="scientific">Fulvivirga lutea</name>
    <dbReference type="NCBI Taxonomy" id="2810512"/>
    <lineage>
        <taxon>Bacteria</taxon>
        <taxon>Pseudomonadati</taxon>
        <taxon>Bacteroidota</taxon>
        <taxon>Cytophagia</taxon>
        <taxon>Cytophagales</taxon>
        <taxon>Fulvivirgaceae</taxon>
        <taxon>Fulvivirga</taxon>
    </lineage>
</organism>
<dbReference type="Proteomes" id="UP000662783">
    <property type="component" value="Chromosome"/>
</dbReference>
<dbReference type="Pfam" id="PF01541">
    <property type="entry name" value="GIY-YIG"/>
    <property type="match status" value="1"/>
</dbReference>
<sequence length="85" mass="10299">MNKYYIGSTSLLPEERLEQHINKKYGNNKFIAKVYDWELYVVIECESKKQSIQIEKHIKRMKSRTYIANLVKYPEIIDKLKLKYL</sequence>
<name>A0A975A272_9BACT</name>
<proteinExistence type="predicted"/>
<dbReference type="InterPro" id="IPR035901">
    <property type="entry name" value="GIY-YIG_endonuc_sf"/>
</dbReference>
<dbReference type="RefSeq" id="WP_205723685.1">
    <property type="nucleotide sequence ID" value="NZ_CP070608.1"/>
</dbReference>
<dbReference type="EMBL" id="CP070608">
    <property type="protein sequence ID" value="QSE99174.1"/>
    <property type="molecule type" value="Genomic_DNA"/>
</dbReference>
<keyword evidence="3" id="KW-1185">Reference proteome</keyword>
<dbReference type="SUPFAM" id="SSF82771">
    <property type="entry name" value="GIY-YIG endonuclease"/>
    <property type="match status" value="1"/>
</dbReference>
<gene>
    <name evidence="2" type="ORF">JR347_08825</name>
</gene>
<evidence type="ECO:0000313" key="3">
    <source>
        <dbReference type="Proteomes" id="UP000662783"/>
    </source>
</evidence>
<accession>A0A975A272</accession>